<dbReference type="KEGG" id="bthg:MS2017_0202"/>
<dbReference type="GO" id="GO:0031146">
    <property type="term" value="P:SCF-dependent proteasomal ubiquitin-dependent protein catabolic process"/>
    <property type="evidence" value="ECO:0007669"/>
    <property type="project" value="TreeGrafter"/>
</dbReference>
<reference evidence="2 3" key="1">
    <citation type="submission" date="2017-11" db="EMBL/GenBank/DDBJ databases">
        <title>Genome sequence of the bacterial symbiont EPR9N from a vent mussel Bathymodiolus thermophilus.</title>
        <authorList>
            <person name="Won Y.-J."/>
        </authorList>
    </citation>
    <scope>NUCLEOTIDE SEQUENCE [LARGE SCALE GENOMIC DNA]</scope>
    <source>
        <strain evidence="2 3">EPR9N</strain>
    </source>
</reference>
<evidence type="ECO:0000313" key="2">
    <source>
        <dbReference type="EMBL" id="AYQ55955.1"/>
    </source>
</evidence>
<dbReference type="GO" id="GO:0019005">
    <property type="term" value="C:SCF ubiquitin ligase complex"/>
    <property type="evidence" value="ECO:0007669"/>
    <property type="project" value="TreeGrafter"/>
</dbReference>
<evidence type="ECO:0000313" key="3">
    <source>
        <dbReference type="Proteomes" id="UP000278334"/>
    </source>
</evidence>
<dbReference type="InterPro" id="IPR008979">
    <property type="entry name" value="Galactose-bd-like_sf"/>
</dbReference>
<dbReference type="GO" id="GO:0036503">
    <property type="term" value="P:ERAD pathway"/>
    <property type="evidence" value="ECO:0007669"/>
    <property type="project" value="TreeGrafter"/>
</dbReference>
<dbReference type="EMBL" id="CP024634">
    <property type="protein sequence ID" value="AYQ55955.1"/>
    <property type="molecule type" value="Genomic_DNA"/>
</dbReference>
<dbReference type="GO" id="GO:0061630">
    <property type="term" value="F:ubiquitin protein ligase activity"/>
    <property type="evidence" value="ECO:0007669"/>
    <property type="project" value="TreeGrafter"/>
</dbReference>
<dbReference type="InterPro" id="IPR007397">
    <property type="entry name" value="F-box-assoc_dom"/>
</dbReference>
<sequence>MVLKMRRQILLVISLVFFWMSGVVHAMQNLDLDFVYCHSGCKQDVFTIAKTSDGHVFPYASLRLKFDRALTDIEKSAFVDNFRILKSGKELEHLHEKISSLPAEGVHSSFNWINNQTLIYTASSLPAGNNYTILYPNNWLENNNISSFNTMSLTGNGIRIYEFFCPNEACYRKLTNAENAINAESIDQTYADMIFKDVYANKTYQDTKMRIRGHTSTWVDKKSYTVKFDSDNLFEGFQDSDGDYQGPRKKLVFIAHKVFSVSDLSTNKLMNDVARKLEKQIFGAALEADSYFALMVFNGRFWGVYNVSEHIDSGKGGWSTTKARTKVLGFNKKGKGMLHKAVFGGLEDQYSIEPKTDHEYEFLTRGNGVQTDWTETIPFNVYYKMNDFDFDFDFKVKAKSPKMKLQPDLSKSTPPSFELSGDGSGLLSVDNTETQVIVSFEQPVANNEKIEAEFNSVSDFQAYYNYIKDNRNYASIKKWFNVDSSLISMFVIKLSGSFDHGTHNRYMFSKEKNLESFIGAVQAPNENYYFDILWDGDLTFRATCAADFINGNCTRPPPLHWKIIVKSQEGRQRYIDLFNQEKEVGGVLTPKFYQQQIQSHLDALGNSIQLEELRWDRKLDYSSLRNYLKDRFSNKEFLRNKILSLKTDDYISPSIVGNLLRNNNAQEGLKHWNIIQNGGQGFGSGFYNNSVNKGFNTSYAWSIKEQTMDLGKLGMLDDNDKVLVDAEFRDVYCGNDYLFLEVELKDENHDIVKRFSTGKRKTRVPRLCVWGNGSTEKISAIINIPAGKTVRYITYRDGGKDSERWGGRYGVVINNAKVIVEKN</sequence>
<evidence type="ECO:0000259" key="1">
    <source>
        <dbReference type="PROSITE" id="PS51114"/>
    </source>
</evidence>
<dbReference type="InterPro" id="IPR014867">
    <property type="entry name" value="Spore_coat_CotH_CotH2/3/7"/>
</dbReference>
<dbReference type="Proteomes" id="UP000278334">
    <property type="component" value="Chromosome"/>
</dbReference>
<dbReference type="Gene3D" id="2.60.120.260">
    <property type="entry name" value="Galactose-binding domain-like"/>
    <property type="match status" value="1"/>
</dbReference>
<proteinExistence type="predicted"/>
<accession>A0A3G3IJE1</accession>
<organism evidence="2 3">
    <name type="scientific">Bathymodiolus thermophilus thioautotrophic gill symbiont</name>
    <dbReference type="NCBI Taxonomy" id="2360"/>
    <lineage>
        <taxon>Bacteria</taxon>
        <taxon>Pseudomonadati</taxon>
        <taxon>Pseudomonadota</taxon>
        <taxon>Gammaproteobacteria</taxon>
        <taxon>sulfur-oxidizing symbionts</taxon>
    </lineage>
</organism>
<dbReference type="SMART" id="SM01198">
    <property type="entry name" value="FBA"/>
    <property type="match status" value="1"/>
</dbReference>
<gene>
    <name evidence="2" type="ORF">MS2017_0202</name>
</gene>
<dbReference type="PANTHER" id="PTHR12125">
    <property type="entry name" value="F-BOX ONLY PROTEIN 6-LIKE PROTEIN"/>
    <property type="match status" value="1"/>
</dbReference>
<dbReference type="Pfam" id="PF08757">
    <property type="entry name" value="CotH"/>
    <property type="match status" value="2"/>
</dbReference>
<dbReference type="AlphaFoldDB" id="A0A3G3IJE1"/>
<dbReference type="Pfam" id="PF04300">
    <property type="entry name" value="FBA"/>
    <property type="match status" value="1"/>
</dbReference>
<dbReference type="GO" id="GO:0005737">
    <property type="term" value="C:cytoplasm"/>
    <property type="evidence" value="ECO:0007669"/>
    <property type="project" value="TreeGrafter"/>
</dbReference>
<dbReference type="GO" id="GO:0006516">
    <property type="term" value="P:glycoprotein catabolic process"/>
    <property type="evidence" value="ECO:0007669"/>
    <property type="project" value="TreeGrafter"/>
</dbReference>
<dbReference type="PROSITE" id="PS51114">
    <property type="entry name" value="FBA"/>
    <property type="match status" value="1"/>
</dbReference>
<name>A0A3G3IJE1_9GAMM</name>
<protein>
    <recommendedName>
        <fullName evidence="1">FBA domain-containing protein</fullName>
    </recommendedName>
</protein>
<dbReference type="InterPro" id="IPR039752">
    <property type="entry name" value="F-box_only"/>
</dbReference>
<feature type="domain" description="FBA" evidence="1">
    <location>
        <begin position="648"/>
        <end position="822"/>
    </location>
</feature>
<dbReference type="SUPFAM" id="SSF49785">
    <property type="entry name" value="Galactose-binding domain-like"/>
    <property type="match status" value="1"/>
</dbReference>
<dbReference type="PANTHER" id="PTHR12125:SF5">
    <property type="entry name" value="F-BOX DOMAIN-CONTAINING PROTEIN"/>
    <property type="match status" value="1"/>
</dbReference>